<organism evidence="1 2">
    <name type="scientific">Bifidobacterium oedipodis</name>
    <dbReference type="NCBI Taxonomy" id="2675322"/>
    <lineage>
        <taxon>Bacteria</taxon>
        <taxon>Bacillati</taxon>
        <taxon>Actinomycetota</taxon>
        <taxon>Actinomycetes</taxon>
        <taxon>Bifidobacteriales</taxon>
        <taxon>Bifidobacteriaceae</taxon>
        <taxon>Bifidobacterium</taxon>
    </lineage>
</organism>
<accession>A0A7Y0HSW2</accession>
<comment type="caution">
    <text evidence="1">The sequence shown here is derived from an EMBL/GenBank/DDBJ whole genome shotgun (WGS) entry which is preliminary data.</text>
</comment>
<dbReference type="AlphaFoldDB" id="A0A7Y0HSW2"/>
<dbReference type="Proteomes" id="UP000532194">
    <property type="component" value="Unassembled WGS sequence"/>
</dbReference>
<dbReference type="EMBL" id="JAAIII010000002">
    <property type="protein sequence ID" value="NMM93467.1"/>
    <property type="molecule type" value="Genomic_DNA"/>
</dbReference>
<reference evidence="1 2" key="1">
    <citation type="submission" date="2020-02" db="EMBL/GenBank/DDBJ databases">
        <title>Characterization of phylogenetic diversity of novel bifidobacterial species isolated in Czech ZOOs.</title>
        <authorList>
            <person name="Lugli G.A."/>
            <person name="Vera N.B."/>
            <person name="Ventura M."/>
        </authorList>
    </citation>
    <scope>NUCLEOTIDE SEQUENCE [LARGE SCALE GENOMIC DNA]</scope>
    <source>
        <strain evidence="1 2">DSM 109957</strain>
    </source>
</reference>
<protein>
    <submittedName>
        <fullName evidence="1">Uncharacterized protein</fullName>
    </submittedName>
</protein>
<keyword evidence="2" id="KW-1185">Reference proteome</keyword>
<gene>
    <name evidence="1" type="ORF">G1C95_0652</name>
</gene>
<proteinExistence type="predicted"/>
<name>A0A7Y0HSW2_9BIFI</name>
<evidence type="ECO:0000313" key="2">
    <source>
        <dbReference type="Proteomes" id="UP000532194"/>
    </source>
</evidence>
<evidence type="ECO:0000313" key="1">
    <source>
        <dbReference type="EMBL" id="NMM93467.1"/>
    </source>
</evidence>
<sequence length="52" mass="5654">MKRYLPRCRTCGSLSAPSDVDSAYETAKAHMKNKPGHAVGVIPIRVNGGKRQ</sequence>